<protein>
    <submittedName>
        <fullName evidence="1">Uncharacterized protein</fullName>
    </submittedName>
</protein>
<name>A0AAD5CLI7_AMBAR</name>
<keyword evidence="2" id="KW-1185">Reference proteome</keyword>
<dbReference type="Proteomes" id="UP001206925">
    <property type="component" value="Unassembled WGS sequence"/>
</dbReference>
<gene>
    <name evidence="1" type="ORF">M8C21_018500</name>
</gene>
<dbReference type="AlphaFoldDB" id="A0AAD5CLI7"/>
<sequence length="188" mass="21813">QVTSLTQTLNLSVVRPTAAAKSSPPASHRFLPLKETLIALVLRVGQDDRVHFNKKPPVKTAFKRRFKRTRRAVERVRYHRELSHGLNEITSWIIDGFESLLQRARSMGYAKENLICQERRAAAARGEAALKRALDLVQRERKHFSNRRRFHQLPEFDQGKRKKMMVPRGPNCRFCESVEDVVKVDTKE</sequence>
<comment type="caution">
    <text evidence="1">The sequence shown here is derived from an EMBL/GenBank/DDBJ whole genome shotgun (WGS) entry which is preliminary data.</text>
</comment>
<evidence type="ECO:0000313" key="2">
    <source>
        <dbReference type="Proteomes" id="UP001206925"/>
    </source>
</evidence>
<accession>A0AAD5CLI7</accession>
<dbReference type="EMBL" id="JAMZMK010007925">
    <property type="protein sequence ID" value="KAI7742716.1"/>
    <property type="molecule type" value="Genomic_DNA"/>
</dbReference>
<reference evidence="1" key="1">
    <citation type="submission" date="2022-06" db="EMBL/GenBank/DDBJ databases">
        <title>Uncovering the hologenomic basis of an extraordinary plant invasion.</title>
        <authorList>
            <person name="Bieker V.C."/>
            <person name="Martin M.D."/>
            <person name="Gilbert T."/>
            <person name="Hodgins K."/>
            <person name="Battlay P."/>
            <person name="Petersen B."/>
            <person name="Wilson J."/>
        </authorList>
    </citation>
    <scope>NUCLEOTIDE SEQUENCE</scope>
    <source>
        <strain evidence="1">AA19_3_7</strain>
        <tissue evidence="1">Leaf</tissue>
    </source>
</reference>
<organism evidence="1 2">
    <name type="scientific">Ambrosia artemisiifolia</name>
    <name type="common">Common ragweed</name>
    <dbReference type="NCBI Taxonomy" id="4212"/>
    <lineage>
        <taxon>Eukaryota</taxon>
        <taxon>Viridiplantae</taxon>
        <taxon>Streptophyta</taxon>
        <taxon>Embryophyta</taxon>
        <taxon>Tracheophyta</taxon>
        <taxon>Spermatophyta</taxon>
        <taxon>Magnoliopsida</taxon>
        <taxon>eudicotyledons</taxon>
        <taxon>Gunneridae</taxon>
        <taxon>Pentapetalae</taxon>
        <taxon>asterids</taxon>
        <taxon>campanulids</taxon>
        <taxon>Asterales</taxon>
        <taxon>Asteraceae</taxon>
        <taxon>Asteroideae</taxon>
        <taxon>Heliantheae alliance</taxon>
        <taxon>Heliantheae</taxon>
        <taxon>Ambrosia</taxon>
    </lineage>
</organism>
<feature type="non-terminal residue" evidence="1">
    <location>
        <position position="188"/>
    </location>
</feature>
<evidence type="ECO:0000313" key="1">
    <source>
        <dbReference type="EMBL" id="KAI7742716.1"/>
    </source>
</evidence>
<proteinExistence type="predicted"/>